<dbReference type="InterPro" id="IPR005013">
    <property type="entry name" value="DDOST_48_kDa_subunit"/>
</dbReference>
<evidence type="ECO:0000256" key="5">
    <source>
        <dbReference type="ARBA" id="ARBA00022824"/>
    </source>
</evidence>
<dbReference type="CDD" id="cd12193">
    <property type="entry name" value="bZIP_GCN4"/>
    <property type="match status" value="1"/>
</dbReference>
<feature type="domain" description="BZIP" evidence="11">
    <location>
        <begin position="532"/>
        <end position="595"/>
    </location>
</feature>
<keyword evidence="6 8" id="KW-1133">Transmembrane helix</keyword>
<dbReference type="GO" id="GO:0008250">
    <property type="term" value="C:oligosaccharyltransferase complex"/>
    <property type="evidence" value="ECO:0007669"/>
    <property type="project" value="TreeGrafter"/>
</dbReference>
<dbReference type="Gene3D" id="1.20.5.170">
    <property type="match status" value="1"/>
</dbReference>
<dbReference type="InterPro" id="IPR004827">
    <property type="entry name" value="bZIP"/>
</dbReference>
<comment type="pathway">
    <text evidence="2 8">Protein modification; protein glycosylation.</text>
</comment>
<feature type="chain" id="PRO_5034672561" description="Dolichyl-diphosphooligosaccharide--protein glycosyltransferase subunit WBP1" evidence="8">
    <location>
        <begin position="19"/>
        <end position="597"/>
    </location>
</feature>
<evidence type="ECO:0000256" key="2">
    <source>
        <dbReference type="ARBA" id="ARBA00004922"/>
    </source>
</evidence>
<keyword evidence="9" id="KW-0175">Coiled coil</keyword>
<dbReference type="PANTHER" id="PTHR10830:SF0">
    <property type="entry name" value="DOLICHYL-DIPHOSPHOOLIGOSACCHARIDE--PROTEIN GLYCOSYLTRANSFERASE 48 KDA SUBUNIT"/>
    <property type="match status" value="1"/>
</dbReference>
<dbReference type="GO" id="GO:0003700">
    <property type="term" value="F:DNA-binding transcription factor activity"/>
    <property type="evidence" value="ECO:0007669"/>
    <property type="project" value="InterPro"/>
</dbReference>
<dbReference type="GO" id="GO:0018279">
    <property type="term" value="P:protein N-linked glycosylation via asparagine"/>
    <property type="evidence" value="ECO:0007669"/>
    <property type="project" value="UniProtKB-UniRule"/>
</dbReference>
<dbReference type="EMBL" id="JAAMPI010000656">
    <property type="protein sequence ID" value="KAF4629581.1"/>
    <property type="molecule type" value="Genomic_DNA"/>
</dbReference>
<dbReference type="Pfam" id="PF03345">
    <property type="entry name" value="OST48_N"/>
    <property type="match status" value="1"/>
</dbReference>
<dbReference type="AlphaFoldDB" id="A0A8H4RHX5"/>
<comment type="subcellular location">
    <subcellularLocation>
        <location evidence="8">Endoplasmic reticulum membrane</location>
        <topology evidence="8">Single-pass type I membrane protein</topology>
    </subcellularLocation>
    <subcellularLocation>
        <location evidence="1">Membrane</location>
        <topology evidence="1">Single-pass type I membrane protein</topology>
    </subcellularLocation>
</comment>
<evidence type="ECO:0000313" key="12">
    <source>
        <dbReference type="EMBL" id="KAF4629581.1"/>
    </source>
</evidence>
<keyword evidence="4 8" id="KW-0812">Transmembrane</keyword>
<evidence type="ECO:0000256" key="1">
    <source>
        <dbReference type="ARBA" id="ARBA00004479"/>
    </source>
</evidence>
<comment type="function">
    <text evidence="8">Subunit of the oligosaccharyl transferase (OST) complex that catalyzes the initial transfer of a defined glycan (Glc(3)Man(9)GlcNAc(2) in eukaryotes) from the lipid carrier dolichol-pyrophosphate to an asparagine residue within an Asn-X-Ser/Thr consensus motif in nascent polypeptide chains, the first step in protein N-glycosylation. N-glycosylation occurs cotranslationally and the complex associates with the Sec61 complex at the channel-forming translocon complex that mediates protein translocation across the endoplasmic reticulum (ER).</text>
</comment>
<feature type="signal peptide" evidence="8">
    <location>
        <begin position="1"/>
        <end position="18"/>
    </location>
</feature>
<evidence type="ECO:0000259" key="11">
    <source>
        <dbReference type="PROSITE" id="PS50217"/>
    </source>
</evidence>
<proteinExistence type="inferred from homology"/>
<evidence type="ECO:0000256" key="7">
    <source>
        <dbReference type="ARBA" id="ARBA00023136"/>
    </source>
</evidence>
<dbReference type="Pfam" id="PF23358">
    <property type="entry name" value="OST48_MD"/>
    <property type="match status" value="1"/>
</dbReference>
<dbReference type="SUPFAM" id="SSF57959">
    <property type="entry name" value="Leucine zipper domain"/>
    <property type="match status" value="1"/>
</dbReference>
<keyword evidence="13" id="KW-1185">Reference proteome</keyword>
<feature type="region of interest" description="Disordered" evidence="10">
    <location>
        <begin position="485"/>
        <end position="551"/>
    </location>
</feature>
<dbReference type="SMART" id="SM00338">
    <property type="entry name" value="BRLZ"/>
    <property type="match status" value="1"/>
</dbReference>
<dbReference type="Proteomes" id="UP000566819">
    <property type="component" value="Unassembled WGS sequence"/>
</dbReference>
<evidence type="ECO:0000256" key="6">
    <source>
        <dbReference type="ARBA" id="ARBA00022989"/>
    </source>
</evidence>
<accession>A0A8H4RHX5</accession>
<comment type="caution">
    <text evidence="12">The sequence shown here is derived from an EMBL/GenBank/DDBJ whole genome shotgun (WGS) entry which is preliminary data.</text>
</comment>
<protein>
    <recommendedName>
        <fullName evidence="8">Dolichyl-diphosphooligosaccharide--protein glycosyltransferase subunit WBP1</fullName>
        <shortName evidence="8">Oligosaccharyl transferase subunit WBP1</shortName>
    </recommendedName>
</protein>
<keyword evidence="7 8" id="KW-0472">Membrane</keyword>
<comment type="subunit">
    <text evidence="8">Component of the oligosaccharyltransferase (OST) complex.</text>
</comment>
<feature type="transmembrane region" description="Helical" evidence="8">
    <location>
        <begin position="435"/>
        <end position="458"/>
    </location>
</feature>
<dbReference type="InterPro" id="IPR055459">
    <property type="entry name" value="OST48_MD"/>
</dbReference>
<dbReference type="OrthoDB" id="29105at2759"/>
<dbReference type="Pfam" id="PF07716">
    <property type="entry name" value="bZIP_2"/>
    <property type="match status" value="1"/>
</dbReference>
<dbReference type="UniPathway" id="UPA00378"/>
<dbReference type="InterPro" id="IPR046347">
    <property type="entry name" value="bZIP_sf"/>
</dbReference>
<dbReference type="InterPro" id="IPR055457">
    <property type="entry name" value="OST48_N"/>
</dbReference>
<evidence type="ECO:0000313" key="13">
    <source>
        <dbReference type="Proteomes" id="UP000566819"/>
    </source>
</evidence>
<gene>
    <name evidence="12" type="ORF">G7Y89_g8565</name>
</gene>
<keyword evidence="5 8" id="KW-0256">Endoplasmic reticulum</keyword>
<dbReference type="PROSITE" id="PS50217">
    <property type="entry name" value="BZIP"/>
    <property type="match status" value="1"/>
</dbReference>
<keyword evidence="8" id="KW-0732">Signal</keyword>
<evidence type="ECO:0000256" key="9">
    <source>
        <dbReference type="SAM" id="Coils"/>
    </source>
</evidence>
<evidence type="ECO:0000256" key="4">
    <source>
        <dbReference type="ARBA" id="ARBA00022692"/>
    </source>
</evidence>
<evidence type="ECO:0000256" key="8">
    <source>
        <dbReference type="RuleBase" id="RU361142"/>
    </source>
</evidence>
<dbReference type="PANTHER" id="PTHR10830">
    <property type="entry name" value="DOLICHYL-DIPHOSPHOOLIGOSACCHARIDE--PROTEIN GLYCOSYLTRANSFERASE 48 KDA SUBUNIT"/>
    <property type="match status" value="1"/>
</dbReference>
<organism evidence="12 13">
    <name type="scientific">Cudoniella acicularis</name>
    <dbReference type="NCBI Taxonomy" id="354080"/>
    <lineage>
        <taxon>Eukaryota</taxon>
        <taxon>Fungi</taxon>
        <taxon>Dikarya</taxon>
        <taxon>Ascomycota</taxon>
        <taxon>Pezizomycotina</taxon>
        <taxon>Leotiomycetes</taxon>
        <taxon>Helotiales</taxon>
        <taxon>Tricladiaceae</taxon>
        <taxon>Cudoniella</taxon>
    </lineage>
</organism>
<sequence>MRWILSFLLLAFLATVQAISSSGNKLLVVLEDLSEKTKYSKYLGDLEARGFKVSYESPKNEKLALFELGERAYDHLLILPPKSKGLGPQLTPKFLLDFINAGGNILLTLSSSHPTPTGLVSLLLELDIHLPTDRTALVVDHFNYDTLSASDKHDVVLVPRPDAIRPDVKNFFRGDGKGGEVIAFPRGVGQTLGNKSPLLTPILRAPRTAYSYNPKEDVEGVEDPFAVGPQLSLITTMQARNSARFTVIGSSEMLEDAWFGGKVKRSVGLGGVGIGAKEVKTSNQAFAQEVTGWTFNEIGVLKVGKIEHHLNEGGASSNITNPKIYRVKNDVTYSIELSEYSWDKWVPFTPPTGDVVQLEFSMLSPFHRLPLTPSTTTETSTIYTTSFKLPDQHGIFNFKVNYKRPFLSNVEEKNTVTVRHFAHDEWPRSWVITSAWPWITGIGVTVTGWVAFVALWLWKTASNAAAVLLSGDTFTSENLSITRSLQSTPHDTASPNPLVSSDSSVSMTSTRPSKQRSSPSSSQSSSPKTSNPPDRVEKRTRNTLAARRYRQRRLDEVSGLETQLKDTRSERDDLKVRVARLEGEVEALRALLAKRSE</sequence>
<feature type="compositionally biased region" description="Low complexity" evidence="10">
    <location>
        <begin position="494"/>
        <end position="529"/>
    </location>
</feature>
<dbReference type="PROSITE" id="PS00036">
    <property type="entry name" value="BZIP_BASIC"/>
    <property type="match status" value="1"/>
</dbReference>
<evidence type="ECO:0000256" key="10">
    <source>
        <dbReference type="SAM" id="MobiDB-lite"/>
    </source>
</evidence>
<feature type="coiled-coil region" evidence="9">
    <location>
        <begin position="557"/>
        <end position="591"/>
    </location>
</feature>
<evidence type="ECO:0000256" key="3">
    <source>
        <dbReference type="ARBA" id="ARBA00008743"/>
    </source>
</evidence>
<comment type="similarity">
    <text evidence="3 8">Belongs to the DDOST 48 kDa subunit family.</text>
</comment>
<reference evidence="12 13" key="1">
    <citation type="submission" date="2020-03" db="EMBL/GenBank/DDBJ databases">
        <title>Draft Genome Sequence of Cudoniella acicularis.</title>
        <authorList>
            <person name="Buettner E."/>
            <person name="Kellner H."/>
        </authorList>
    </citation>
    <scope>NUCLEOTIDE SEQUENCE [LARGE SCALE GENOMIC DNA]</scope>
    <source>
        <strain evidence="12 13">DSM 108380</strain>
    </source>
</reference>
<name>A0A8H4RHX5_9HELO</name>